<accession>A0A161J7D4</accession>
<evidence type="ECO:0000313" key="2">
    <source>
        <dbReference type="EMBL" id="BAU93122.1"/>
    </source>
</evidence>
<dbReference type="OrthoDB" id="575653at356"/>
<feature type="region of interest" description="Disordered" evidence="1">
    <location>
        <begin position="130"/>
        <end position="153"/>
    </location>
</feature>
<proteinExistence type="predicted"/>
<dbReference type="RefSeq" id="WP_096486910.1">
    <property type="nucleotide sequence ID" value="NZ_AP014809.1"/>
</dbReference>
<dbReference type="EMBL" id="AP014809">
    <property type="protein sequence ID" value="BAU93122.1"/>
    <property type="molecule type" value="Genomic_DNA"/>
</dbReference>
<name>A0A161J7D4_9HYPH</name>
<evidence type="ECO:0000256" key="1">
    <source>
        <dbReference type="SAM" id="MobiDB-lite"/>
    </source>
</evidence>
<evidence type="ECO:0000313" key="3">
    <source>
        <dbReference type="Proteomes" id="UP000218288"/>
    </source>
</evidence>
<protein>
    <submittedName>
        <fullName evidence="2">Uncharacterized protein</fullName>
    </submittedName>
</protein>
<feature type="compositionally biased region" description="Pro residues" evidence="1">
    <location>
        <begin position="137"/>
        <end position="150"/>
    </location>
</feature>
<reference evidence="2 3" key="1">
    <citation type="journal article" date="2016" name="Genome Announc.">
        <title>Complete Genome Sequence of Methylobacterium populi P-1M, Isolated from Pink-Pigmented Household Biofilm.</title>
        <authorList>
            <person name="Morohoshi T."/>
            <person name="Ikeda T."/>
        </authorList>
    </citation>
    <scope>NUCLEOTIDE SEQUENCE [LARGE SCALE GENOMIC DNA]</scope>
    <source>
        <strain evidence="2 3">P-1M</strain>
    </source>
</reference>
<dbReference type="Proteomes" id="UP000218288">
    <property type="component" value="Chromosome"/>
</dbReference>
<sequence length="475" mass="47399">MSSGPSNLGSIAPSPTFAAGPTGGSPTIDLPEISVGPKPDLGGALPGDGSYGDPIADFHQINGQFAESQRAFSERMDAQSAQFNNQLQAQGEARSAQLQAQFESNMAGMDAQRAAMSAAPPVTGPILPPNFSETAQVPPPQDRPAAPPAAPGVGADPGIGPIGLAAEAAQTAGEAGVGYRAAMYGEVGAFGRTAQIGPEQQFGRLAANSTLANPQFRGYGIDQFARSNPWPMQTMVSTQATYDYARQQAALNNIPPGDVRFEVRDPGIANRIYDVQTGQQAPYTEIKAGKSIDGRQLGIDIRAAQNGAQIDYRFTGNPLTGNHGPDPAVANRLAAANAATGGNLTSGIADIAPTARQVQAVETAARVSQAARGFGRVAAPVGLAADAYAIGSGIQADGGRFGRNAAVATAGAAGGWGGAAAGAAGGVKFGTLAGTMLGGPVGAAVGAVAGGLIGAVGGGFLGGWGAEEAARAATQ</sequence>
<feature type="region of interest" description="Disordered" evidence="1">
    <location>
        <begin position="1"/>
        <end position="57"/>
    </location>
</feature>
<organism evidence="2 3">
    <name type="scientific">Methylorubrum populi</name>
    <dbReference type="NCBI Taxonomy" id="223967"/>
    <lineage>
        <taxon>Bacteria</taxon>
        <taxon>Pseudomonadati</taxon>
        <taxon>Pseudomonadota</taxon>
        <taxon>Alphaproteobacteria</taxon>
        <taxon>Hyphomicrobiales</taxon>
        <taxon>Methylobacteriaceae</taxon>
        <taxon>Methylorubrum</taxon>
    </lineage>
</organism>
<gene>
    <name evidence="2" type="ORF">MPPM_4517</name>
</gene>
<dbReference type="AlphaFoldDB" id="A0A161J7D4"/>